<dbReference type="Proteomes" id="UP000655410">
    <property type="component" value="Unassembled WGS sequence"/>
</dbReference>
<dbReference type="PANTHER" id="PTHR42852">
    <property type="entry name" value="THIOL:DISULFIDE INTERCHANGE PROTEIN DSBE"/>
    <property type="match status" value="1"/>
</dbReference>
<keyword evidence="4" id="KW-1185">Reference proteome</keyword>
<protein>
    <recommendedName>
        <fullName evidence="2">Thioredoxin domain-containing protein</fullName>
    </recommendedName>
</protein>
<evidence type="ECO:0000313" key="3">
    <source>
        <dbReference type="EMBL" id="GGO84949.1"/>
    </source>
</evidence>
<reference evidence="4" key="1">
    <citation type="journal article" date="2019" name="Int. J. Syst. Evol. Microbiol.">
        <title>The Global Catalogue of Microorganisms (GCM) 10K type strain sequencing project: providing services to taxonomists for standard genome sequencing and annotation.</title>
        <authorList>
            <consortium name="The Broad Institute Genomics Platform"/>
            <consortium name="The Broad Institute Genome Sequencing Center for Infectious Disease"/>
            <person name="Wu L."/>
            <person name="Ma J."/>
        </authorList>
    </citation>
    <scope>NUCLEOTIDE SEQUENCE [LARGE SCALE GENOMIC DNA]</scope>
    <source>
        <strain evidence="4">CGMCC 4.7371</strain>
    </source>
</reference>
<dbReference type="InterPro" id="IPR036249">
    <property type="entry name" value="Thioredoxin-like_sf"/>
</dbReference>
<keyword evidence="1" id="KW-0812">Transmembrane</keyword>
<gene>
    <name evidence="3" type="ORF">GCM10011584_03730</name>
</gene>
<feature type="transmembrane region" description="Helical" evidence="1">
    <location>
        <begin position="20"/>
        <end position="41"/>
    </location>
</feature>
<proteinExistence type="predicted"/>
<keyword evidence="1" id="KW-1133">Transmembrane helix</keyword>
<dbReference type="PANTHER" id="PTHR42852:SF17">
    <property type="entry name" value="THIOREDOXIN-LIKE PROTEIN HI_1115"/>
    <property type="match status" value="1"/>
</dbReference>
<dbReference type="InterPro" id="IPR000866">
    <property type="entry name" value="AhpC/TSA"/>
</dbReference>
<dbReference type="PROSITE" id="PS51352">
    <property type="entry name" value="THIOREDOXIN_2"/>
    <property type="match status" value="1"/>
</dbReference>
<dbReference type="InterPro" id="IPR013766">
    <property type="entry name" value="Thioredoxin_domain"/>
</dbReference>
<dbReference type="InterPro" id="IPR050553">
    <property type="entry name" value="Thioredoxin_ResA/DsbE_sf"/>
</dbReference>
<organism evidence="3 4">
    <name type="scientific">Nocardioides phosphati</name>
    <dbReference type="NCBI Taxonomy" id="1867775"/>
    <lineage>
        <taxon>Bacteria</taxon>
        <taxon>Bacillati</taxon>
        <taxon>Actinomycetota</taxon>
        <taxon>Actinomycetes</taxon>
        <taxon>Propionibacteriales</taxon>
        <taxon>Nocardioidaceae</taxon>
        <taxon>Nocardioides</taxon>
    </lineage>
</organism>
<evidence type="ECO:0000313" key="4">
    <source>
        <dbReference type="Proteomes" id="UP000655410"/>
    </source>
</evidence>
<comment type="caution">
    <text evidence="3">The sequence shown here is derived from an EMBL/GenBank/DDBJ whole genome shotgun (WGS) entry which is preliminary data.</text>
</comment>
<dbReference type="Gene3D" id="3.40.30.10">
    <property type="entry name" value="Glutaredoxin"/>
    <property type="match status" value="1"/>
</dbReference>
<feature type="domain" description="Thioredoxin" evidence="2">
    <location>
        <begin position="67"/>
        <end position="220"/>
    </location>
</feature>
<dbReference type="EMBL" id="BMNI01000001">
    <property type="protein sequence ID" value="GGO84949.1"/>
    <property type="molecule type" value="Genomic_DNA"/>
</dbReference>
<accession>A0ABQ2N5A9</accession>
<name>A0ABQ2N5A9_9ACTN</name>
<sequence>MTSQTKRRGSTPPPAAKAPLGRILAIAAVVAVVIAGLYAIYHKSNGGSSPSASGGGSGKYVYQTGTPGPGDQAIDFTLPSTKGGSVSLADFKGKTVLTYWHEGLGCQPCWDQMKAIEADPAALKAAGIDEFVAITSGPVDALAQQMSDDGLHSTLLADTNLAVSQQYAMNKYGMMGDSRDGHSFMLIGPTGKILWRADYGGAPNYTMFVPVSTVLDQLKSGRIS</sequence>
<dbReference type="Pfam" id="PF00578">
    <property type="entry name" value="AhpC-TSA"/>
    <property type="match status" value="1"/>
</dbReference>
<dbReference type="RefSeq" id="WP_188782280.1">
    <property type="nucleotide sequence ID" value="NZ_BMNI01000001.1"/>
</dbReference>
<keyword evidence="1" id="KW-0472">Membrane</keyword>
<dbReference type="SUPFAM" id="SSF52833">
    <property type="entry name" value="Thioredoxin-like"/>
    <property type="match status" value="1"/>
</dbReference>
<evidence type="ECO:0000259" key="2">
    <source>
        <dbReference type="PROSITE" id="PS51352"/>
    </source>
</evidence>
<evidence type="ECO:0000256" key="1">
    <source>
        <dbReference type="SAM" id="Phobius"/>
    </source>
</evidence>